<feature type="transmembrane region" description="Helical" evidence="24">
    <location>
        <begin position="60"/>
        <end position="76"/>
    </location>
</feature>
<organism evidence="25 26">
    <name type="scientific">Candidatus Barnesiella excrementipullorum</name>
    <dbReference type="NCBI Taxonomy" id="2838479"/>
    <lineage>
        <taxon>Bacteria</taxon>
        <taxon>Pseudomonadati</taxon>
        <taxon>Bacteroidota</taxon>
        <taxon>Bacteroidia</taxon>
        <taxon>Bacteroidales</taxon>
        <taxon>Barnesiellaceae</taxon>
        <taxon>Barnesiella</taxon>
    </lineage>
</organism>
<sequence>MKSLFVRTVTGALFVAVIVACILWSEYSFSLLFAIITALSVAEFYRLVAPLHPVRKSTTNIDIIGAVLLFFTMYAYETGDFKQGGIVAAPYLLYFLIRFIMQLYDKKERPLEGWAYSFLGQIYVALPFSLCNILYFRFGTPLILLALFVFIWANDTGAYLVGCTLGRHKLFERISPKKSWEGFWGGLIVSVGVGALASLYFDILNLWQWMGFALTCSLFGTWGDLCESLIKRTLGVKDSGNFLPGHGGWLDRFDSVLLAVPAAILYLFVVLYI</sequence>
<keyword evidence="13 24" id="KW-1133">Transmembrane helix</keyword>
<evidence type="ECO:0000256" key="17">
    <source>
        <dbReference type="ARBA" id="ARBA00023264"/>
    </source>
</evidence>
<evidence type="ECO:0000256" key="23">
    <source>
        <dbReference type="ARBA" id="ARBA00033406"/>
    </source>
</evidence>
<feature type="transmembrane region" description="Helical" evidence="24">
    <location>
        <begin position="255"/>
        <end position="272"/>
    </location>
</feature>
<keyword evidence="10" id="KW-0808">Transferase</keyword>
<evidence type="ECO:0000256" key="4">
    <source>
        <dbReference type="ARBA" id="ARBA00005189"/>
    </source>
</evidence>
<comment type="caution">
    <text evidence="25">The sequence shown here is derived from an EMBL/GenBank/DDBJ whole genome shotgun (WGS) entry which is preliminary data.</text>
</comment>
<dbReference type="Proteomes" id="UP000824246">
    <property type="component" value="Unassembled WGS sequence"/>
</dbReference>
<evidence type="ECO:0000256" key="3">
    <source>
        <dbReference type="ARBA" id="ARBA00005119"/>
    </source>
</evidence>
<feature type="transmembrane region" description="Helical" evidence="24">
    <location>
        <begin position="31"/>
        <end position="48"/>
    </location>
</feature>
<evidence type="ECO:0000256" key="16">
    <source>
        <dbReference type="ARBA" id="ARBA00023209"/>
    </source>
</evidence>
<evidence type="ECO:0000256" key="9">
    <source>
        <dbReference type="ARBA" id="ARBA00022516"/>
    </source>
</evidence>
<evidence type="ECO:0000256" key="10">
    <source>
        <dbReference type="ARBA" id="ARBA00022679"/>
    </source>
</evidence>
<reference evidence="25" key="2">
    <citation type="submission" date="2021-04" db="EMBL/GenBank/DDBJ databases">
        <authorList>
            <person name="Gilroy R."/>
        </authorList>
    </citation>
    <scope>NUCLEOTIDE SEQUENCE</scope>
    <source>
        <strain evidence="25">ChiHjej12B11-16260</strain>
    </source>
</reference>
<keyword evidence="11 24" id="KW-0812">Transmembrane</keyword>
<keyword evidence="8" id="KW-1003">Cell membrane</keyword>
<comment type="pathway">
    <text evidence="4">Lipid metabolism.</text>
</comment>
<dbReference type="GO" id="GO:0004605">
    <property type="term" value="F:phosphatidate cytidylyltransferase activity"/>
    <property type="evidence" value="ECO:0007669"/>
    <property type="project" value="UniProtKB-EC"/>
</dbReference>
<dbReference type="PANTHER" id="PTHR46382">
    <property type="entry name" value="PHOSPHATIDATE CYTIDYLYLTRANSFERASE"/>
    <property type="match status" value="1"/>
</dbReference>
<accession>A0A9D1VQD7</accession>
<reference evidence="25" key="1">
    <citation type="journal article" date="2021" name="PeerJ">
        <title>Extensive microbial diversity within the chicken gut microbiome revealed by metagenomics and culture.</title>
        <authorList>
            <person name="Gilroy R."/>
            <person name="Ravi A."/>
            <person name="Getino M."/>
            <person name="Pursley I."/>
            <person name="Horton D.L."/>
            <person name="Alikhan N.F."/>
            <person name="Baker D."/>
            <person name="Gharbi K."/>
            <person name="Hall N."/>
            <person name="Watson M."/>
            <person name="Adriaenssens E.M."/>
            <person name="Foster-Nyarko E."/>
            <person name="Jarju S."/>
            <person name="Secka A."/>
            <person name="Antonio M."/>
            <person name="Oren A."/>
            <person name="Chaudhuri R.R."/>
            <person name="La Ragione R."/>
            <person name="Hildebrand F."/>
            <person name="Pallen M.J."/>
        </authorList>
    </citation>
    <scope>NUCLEOTIDE SEQUENCE</scope>
    <source>
        <strain evidence="25">ChiHjej12B11-16260</strain>
    </source>
</reference>
<feature type="transmembrane region" description="Helical" evidence="24">
    <location>
        <begin position="5"/>
        <end position="25"/>
    </location>
</feature>
<evidence type="ECO:0000256" key="21">
    <source>
        <dbReference type="ARBA" id="ARBA00032396"/>
    </source>
</evidence>
<feature type="transmembrane region" description="Helical" evidence="24">
    <location>
        <begin position="142"/>
        <end position="161"/>
    </location>
</feature>
<evidence type="ECO:0000256" key="14">
    <source>
        <dbReference type="ARBA" id="ARBA00023098"/>
    </source>
</evidence>
<keyword evidence="16" id="KW-0594">Phospholipid biosynthesis</keyword>
<dbReference type="AlphaFoldDB" id="A0A9D1VQD7"/>
<gene>
    <name evidence="25" type="ORF">H9982_01685</name>
</gene>
<dbReference type="Pfam" id="PF01148">
    <property type="entry name" value="CTP_transf_1"/>
    <property type="match status" value="1"/>
</dbReference>
<keyword evidence="14" id="KW-0443">Lipid metabolism</keyword>
<evidence type="ECO:0000256" key="20">
    <source>
        <dbReference type="ARBA" id="ARBA00032253"/>
    </source>
</evidence>
<feature type="transmembrane region" description="Helical" evidence="24">
    <location>
        <begin position="182"/>
        <end position="201"/>
    </location>
</feature>
<dbReference type="GO" id="GO:0016024">
    <property type="term" value="P:CDP-diacylglycerol biosynthetic process"/>
    <property type="evidence" value="ECO:0007669"/>
    <property type="project" value="TreeGrafter"/>
</dbReference>
<name>A0A9D1VQD7_9BACT</name>
<evidence type="ECO:0000256" key="19">
    <source>
        <dbReference type="ARBA" id="ARBA00031825"/>
    </source>
</evidence>
<feature type="transmembrane region" description="Helical" evidence="24">
    <location>
        <begin position="113"/>
        <end position="136"/>
    </location>
</feature>
<comment type="subcellular location">
    <subcellularLocation>
        <location evidence="2">Cell membrane</location>
        <topology evidence="2">Multi-pass membrane protein</topology>
    </subcellularLocation>
</comment>
<comment type="similarity">
    <text evidence="5">Belongs to the CDS family.</text>
</comment>
<evidence type="ECO:0000256" key="15">
    <source>
        <dbReference type="ARBA" id="ARBA00023136"/>
    </source>
</evidence>
<keyword evidence="9" id="KW-0444">Lipid biosynthesis</keyword>
<evidence type="ECO:0000256" key="7">
    <source>
        <dbReference type="ARBA" id="ARBA00019373"/>
    </source>
</evidence>
<evidence type="ECO:0000313" key="26">
    <source>
        <dbReference type="Proteomes" id="UP000824246"/>
    </source>
</evidence>
<dbReference type="GO" id="GO:0005886">
    <property type="term" value="C:plasma membrane"/>
    <property type="evidence" value="ECO:0007669"/>
    <property type="project" value="UniProtKB-SubCell"/>
</dbReference>
<keyword evidence="17" id="KW-1208">Phospholipid metabolism</keyword>
<evidence type="ECO:0000256" key="13">
    <source>
        <dbReference type="ARBA" id="ARBA00022989"/>
    </source>
</evidence>
<evidence type="ECO:0000256" key="2">
    <source>
        <dbReference type="ARBA" id="ARBA00004651"/>
    </source>
</evidence>
<comment type="pathway">
    <text evidence="3">Phospholipid metabolism; CDP-diacylglycerol biosynthesis; CDP-diacylglycerol from sn-glycerol 3-phosphate: step 3/3.</text>
</comment>
<evidence type="ECO:0000256" key="1">
    <source>
        <dbReference type="ARBA" id="ARBA00001698"/>
    </source>
</evidence>
<protein>
    <recommendedName>
        <fullName evidence="7">Phosphatidate cytidylyltransferase</fullName>
        <ecNumber evidence="6">2.7.7.41</ecNumber>
    </recommendedName>
    <alternativeName>
        <fullName evidence="20">CDP-DAG synthase</fullName>
    </alternativeName>
    <alternativeName>
        <fullName evidence="22">CDP-DG synthase</fullName>
    </alternativeName>
    <alternativeName>
        <fullName evidence="18">CDP-diacylglycerol synthase</fullName>
    </alternativeName>
    <alternativeName>
        <fullName evidence="21">CDP-diglyceride pyrophosphorylase</fullName>
    </alternativeName>
    <alternativeName>
        <fullName evidence="23">CDP-diglyceride synthase</fullName>
    </alternativeName>
    <alternativeName>
        <fullName evidence="19">CTP:phosphatidate cytidylyltransferase</fullName>
    </alternativeName>
</protein>
<evidence type="ECO:0000256" key="11">
    <source>
        <dbReference type="ARBA" id="ARBA00022692"/>
    </source>
</evidence>
<dbReference type="EC" id="2.7.7.41" evidence="6"/>
<dbReference type="PROSITE" id="PS51257">
    <property type="entry name" value="PROKAR_LIPOPROTEIN"/>
    <property type="match status" value="1"/>
</dbReference>
<feature type="transmembrane region" description="Helical" evidence="24">
    <location>
        <begin position="82"/>
        <end position="101"/>
    </location>
</feature>
<proteinExistence type="inferred from homology"/>
<evidence type="ECO:0000313" key="25">
    <source>
        <dbReference type="EMBL" id="HIX44911.1"/>
    </source>
</evidence>
<evidence type="ECO:0000256" key="12">
    <source>
        <dbReference type="ARBA" id="ARBA00022695"/>
    </source>
</evidence>
<evidence type="ECO:0000256" key="6">
    <source>
        <dbReference type="ARBA" id="ARBA00012487"/>
    </source>
</evidence>
<dbReference type="EMBL" id="DXFB01000042">
    <property type="protein sequence ID" value="HIX44911.1"/>
    <property type="molecule type" value="Genomic_DNA"/>
</dbReference>
<evidence type="ECO:0000256" key="5">
    <source>
        <dbReference type="ARBA" id="ARBA00010185"/>
    </source>
</evidence>
<dbReference type="PANTHER" id="PTHR46382:SF1">
    <property type="entry name" value="PHOSPHATIDATE CYTIDYLYLTRANSFERASE"/>
    <property type="match status" value="1"/>
</dbReference>
<evidence type="ECO:0000256" key="22">
    <source>
        <dbReference type="ARBA" id="ARBA00032743"/>
    </source>
</evidence>
<keyword evidence="15 24" id="KW-0472">Membrane</keyword>
<evidence type="ECO:0000256" key="24">
    <source>
        <dbReference type="SAM" id="Phobius"/>
    </source>
</evidence>
<keyword evidence="12 25" id="KW-0548">Nucleotidyltransferase</keyword>
<comment type="catalytic activity">
    <reaction evidence="1">
        <text>a 1,2-diacyl-sn-glycero-3-phosphate + CTP + H(+) = a CDP-1,2-diacyl-sn-glycerol + diphosphate</text>
        <dbReference type="Rhea" id="RHEA:16229"/>
        <dbReference type="ChEBI" id="CHEBI:15378"/>
        <dbReference type="ChEBI" id="CHEBI:33019"/>
        <dbReference type="ChEBI" id="CHEBI:37563"/>
        <dbReference type="ChEBI" id="CHEBI:58332"/>
        <dbReference type="ChEBI" id="CHEBI:58608"/>
        <dbReference type="EC" id="2.7.7.41"/>
    </reaction>
</comment>
<evidence type="ECO:0000256" key="18">
    <source>
        <dbReference type="ARBA" id="ARBA00029893"/>
    </source>
</evidence>
<evidence type="ECO:0000256" key="8">
    <source>
        <dbReference type="ARBA" id="ARBA00022475"/>
    </source>
</evidence>